<dbReference type="GO" id="GO:0022857">
    <property type="term" value="F:transmembrane transporter activity"/>
    <property type="evidence" value="ECO:0007669"/>
    <property type="project" value="InterPro"/>
</dbReference>
<keyword evidence="2" id="KW-0813">Transport</keyword>
<feature type="domain" description="Major facilitator superfamily (MFS) profile" evidence="8">
    <location>
        <begin position="30"/>
        <end position="482"/>
    </location>
</feature>
<evidence type="ECO:0000256" key="3">
    <source>
        <dbReference type="ARBA" id="ARBA00022692"/>
    </source>
</evidence>
<protein>
    <submittedName>
        <fullName evidence="9">Sugar phosphate permease</fullName>
    </submittedName>
</protein>
<feature type="transmembrane region" description="Helical" evidence="7">
    <location>
        <begin position="366"/>
        <end position="387"/>
    </location>
</feature>
<feature type="transmembrane region" description="Helical" evidence="7">
    <location>
        <begin position="322"/>
        <end position="354"/>
    </location>
</feature>
<feature type="transmembrane region" description="Helical" evidence="7">
    <location>
        <begin position="289"/>
        <end position="310"/>
    </location>
</feature>
<dbReference type="Pfam" id="PF07690">
    <property type="entry name" value="MFS_1"/>
    <property type="match status" value="1"/>
</dbReference>
<evidence type="ECO:0000256" key="5">
    <source>
        <dbReference type="ARBA" id="ARBA00023136"/>
    </source>
</evidence>
<keyword evidence="5 7" id="KW-0472">Membrane</keyword>
<evidence type="ECO:0000256" key="4">
    <source>
        <dbReference type="ARBA" id="ARBA00022989"/>
    </source>
</evidence>
<dbReference type="PANTHER" id="PTHR43791:SF36">
    <property type="entry name" value="TRANSPORTER, PUTATIVE (AFU_ORTHOLOGUE AFUA_6G08340)-RELATED"/>
    <property type="match status" value="1"/>
</dbReference>
<dbReference type="SUPFAM" id="SSF103473">
    <property type="entry name" value="MFS general substrate transporter"/>
    <property type="match status" value="1"/>
</dbReference>
<feature type="compositionally biased region" description="Basic residues" evidence="6">
    <location>
        <begin position="409"/>
        <end position="425"/>
    </location>
</feature>
<feature type="transmembrane region" description="Helical" evidence="7">
    <location>
        <begin position="119"/>
        <end position="142"/>
    </location>
</feature>
<evidence type="ECO:0000256" key="2">
    <source>
        <dbReference type="ARBA" id="ARBA00022448"/>
    </source>
</evidence>
<accession>A0A4R3R9C3</accession>
<comment type="caution">
    <text evidence="9">The sequence shown here is derived from an EMBL/GenBank/DDBJ whole genome shotgun (WGS) entry which is preliminary data.</text>
</comment>
<evidence type="ECO:0000256" key="6">
    <source>
        <dbReference type="SAM" id="MobiDB-lite"/>
    </source>
</evidence>
<evidence type="ECO:0000313" key="10">
    <source>
        <dbReference type="Proteomes" id="UP000295507"/>
    </source>
</evidence>
<name>A0A4R3R9C3_9HYPH</name>
<feature type="transmembrane region" description="Helical" evidence="7">
    <location>
        <begin position="95"/>
        <end position="113"/>
    </location>
</feature>
<organism evidence="9 10">
    <name type="scientific">Rhizobium azibense</name>
    <dbReference type="NCBI Taxonomy" id="1136135"/>
    <lineage>
        <taxon>Bacteria</taxon>
        <taxon>Pseudomonadati</taxon>
        <taxon>Pseudomonadota</taxon>
        <taxon>Alphaproteobacteria</taxon>
        <taxon>Hyphomicrobiales</taxon>
        <taxon>Rhizobiaceae</taxon>
        <taxon>Rhizobium/Agrobacterium group</taxon>
        <taxon>Rhizobium</taxon>
    </lineage>
</organism>
<dbReference type="GO" id="GO:0005886">
    <property type="term" value="C:plasma membrane"/>
    <property type="evidence" value="ECO:0007669"/>
    <property type="project" value="TreeGrafter"/>
</dbReference>
<feature type="transmembrane region" description="Helical" evidence="7">
    <location>
        <begin position="256"/>
        <end position="277"/>
    </location>
</feature>
<evidence type="ECO:0000259" key="8">
    <source>
        <dbReference type="PROSITE" id="PS50850"/>
    </source>
</evidence>
<dbReference type="FunFam" id="1.20.1250.20:FF:000018">
    <property type="entry name" value="MFS transporter permease"/>
    <property type="match status" value="1"/>
</dbReference>
<evidence type="ECO:0000256" key="7">
    <source>
        <dbReference type="SAM" id="Phobius"/>
    </source>
</evidence>
<feature type="transmembrane region" description="Helical" evidence="7">
    <location>
        <begin position="26"/>
        <end position="44"/>
    </location>
</feature>
<reference evidence="9 10" key="1">
    <citation type="submission" date="2019-03" db="EMBL/GenBank/DDBJ databases">
        <title>Genomic Encyclopedia of Type Strains, Phase IV (KMG-V): Genome sequencing to study the core and pangenomes of soil and plant-associated prokaryotes.</title>
        <authorList>
            <person name="Whitman W."/>
        </authorList>
    </citation>
    <scope>NUCLEOTIDE SEQUENCE [LARGE SCALE GENOMIC DNA]</scope>
    <source>
        <strain evidence="9 10">IE4868</strain>
    </source>
</reference>
<keyword evidence="4 7" id="KW-1133">Transmembrane helix</keyword>
<dbReference type="Proteomes" id="UP000295507">
    <property type="component" value="Unassembled WGS sequence"/>
</dbReference>
<feature type="region of interest" description="Disordered" evidence="6">
    <location>
        <begin position="399"/>
        <end position="437"/>
    </location>
</feature>
<comment type="subcellular location">
    <subcellularLocation>
        <location evidence="1">Membrane</location>
        <topology evidence="1">Multi-pass membrane protein</topology>
    </subcellularLocation>
</comment>
<dbReference type="PANTHER" id="PTHR43791">
    <property type="entry name" value="PERMEASE-RELATED"/>
    <property type="match status" value="1"/>
</dbReference>
<feature type="transmembrane region" description="Helical" evidence="7">
    <location>
        <begin position="64"/>
        <end position="83"/>
    </location>
</feature>
<keyword evidence="3 7" id="KW-0812">Transmembrane</keyword>
<dbReference type="Gene3D" id="1.20.1250.20">
    <property type="entry name" value="MFS general substrate transporter like domains"/>
    <property type="match status" value="2"/>
</dbReference>
<gene>
    <name evidence="9" type="ORF">EV129_12327</name>
</gene>
<dbReference type="PROSITE" id="PS50850">
    <property type="entry name" value="MFS"/>
    <property type="match status" value="1"/>
</dbReference>
<dbReference type="AlphaFoldDB" id="A0A4R3R9C3"/>
<dbReference type="EMBL" id="SMBK01000023">
    <property type="protein sequence ID" value="TCU31933.1"/>
    <property type="molecule type" value="Genomic_DNA"/>
</dbReference>
<dbReference type="InterPro" id="IPR011701">
    <property type="entry name" value="MFS"/>
</dbReference>
<feature type="transmembrane region" description="Helical" evidence="7">
    <location>
        <begin position="189"/>
        <end position="211"/>
    </location>
</feature>
<evidence type="ECO:0000256" key="1">
    <source>
        <dbReference type="ARBA" id="ARBA00004141"/>
    </source>
</evidence>
<proteinExistence type="predicted"/>
<sequence>MTLQTQAPVDGVYPAQAVEDRAYGKVFWRIVPFLMLCYVVAYLDRVNVGFAKLQMASELGLSEAAYGIGAGIFFIGYFLFEVPSNVIMNKVGARVWMARIMVTWGVVSAAFMFTSSETVFYILRFLLGVAEAGFFPGIILYLTSWYPAHRRAKIITTFMSAIPISAIFGNPLSGLLMDSFHGTHGLSGWQWMFLIEAIPAILFGAATYFYLDDTIRAAKWLDEDEKAVLTANIEADNRAKVSSPHSIAATLTDRRVWLMCLIYFCFVLGQYGLNFWMPSIVKASGVTGNLNIGLISAIPYICAFVVMLALGRSSDRLRERRWHLVIPALIAAAGFIAATTATSTTVAIVCLSLAAAGAISCAPLFWSLPTAFLVGTGAAAGIAWIKFGRKPRRISRAVSGGLSEGSHRQQQRRHVFPGRSAHRRLAGGAGGSQKNRQSLNFPAAGPFEIYGFKEPGLRSISITWRISPWHRMLTIWDRRSLP</sequence>
<feature type="transmembrane region" description="Helical" evidence="7">
    <location>
        <begin position="154"/>
        <end position="177"/>
    </location>
</feature>
<evidence type="ECO:0000313" key="9">
    <source>
        <dbReference type="EMBL" id="TCU31933.1"/>
    </source>
</evidence>
<dbReference type="InterPro" id="IPR020846">
    <property type="entry name" value="MFS_dom"/>
</dbReference>
<dbReference type="InterPro" id="IPR036259">
    <property type="entry name" value="MFS_trans_sf"/>
</dbReference>
<dbReference type="CDD" id="cd17319">
    <property type="entry name" value="MFS_ExuT_GudP_like"/>
    <property type="match status" value="1"/>
</dbReference>